<sequence length="78" mass="8873">VIVESLRNNLKKITRYQDLKIELQRLWHKLVQVVPVVIGMLGAVPKELCKYLEETGVDKVTISQLQKAALLGLARIIH</sequence>
<dbReference type="Proteomes" id="UP001142489">
    <property type="component" value="Unassembled WGS sequence"/>
</dbReference>
<proteinExistence type="predicted"/>
<evidence type="ECO:0000313" key="1">
    <source>
        <dbReference type="EMBL" id="KAJ7329221.1"/>
    </source>
</evidence>
<protein>
    <submittedName>
        <fullName evidence="1">Uncharacterized protein</fullName>
    </submittedName>
</protein>
<dbReference type="EMBL" id="JAPFRF010000006">
    <property type="protein sequence ID" value="KAJ7329221.1"/>
    <property type="molecule type" value="Genomic_DNA"/>
</dbReference>
<dbReference type="AlphaFoldDB" id="A0A9Q0XX64"/>
<comment type="caution">
    <text evidence="1">The sequence shown here is derived from an EMBL/GenBank/DDBJ whole genome shotgun (WGS) entry which is preliminary data.</text>
</comment>
<keyword evidence="2" id="KW-1185">Reference proteome</keyword>
<evidence type="ECO:0000313" key="2">
    <source>
        <dbReference type="Proteomes" id="UP001142489"/>
    </source>
</evidence>
<reference evidence="1" key="1">
    <citation type="journal article" date="2023" name="DNA Res.">
        <title>Chromosome-level genome assembly of Phrynocephalus forsythii using third-generation DNA sequencing and Hi-C analysis.</title>
        <authorList>
            <person name="Qi Y."/>
            <person name="Zhao W."/>
            <person name="Zhao Y."/>
            <person name="Niu C."/>
            <person name="Cao S."/>
            <person name="Zhang Y."/>
        </authorList>
    </citation>
    <scope>NUCLEOTIDE SEQUENCE</scope>
    <source>
        <tissue evidence="1">Muscle</tissue>
    </source>
</reference>
<gene>
    <name evidence="1" type="ORF">JRQ81_015395</name>
</gene>
<organism evidence="1 2">
    <name type="scientific">Phrynocephalus forsythii</name>
    <dbReference type="NCBI Taxonomy" id="171643"/>
    <lineage>
        <taxon>Eukaryota</taxon>
        <taxon>Metazoa</taxon>
        <taxon>Chordata</taxon>
        <taxon>Craniata</taxon>
        <taxon>Vertebrata</taxon>
        <taxon>Euteleostomi</taxon>
        <taxon>Lepidosauria</taxon>
        <taxon>Squamata</taxon>
        <taxon>Bifurcata</taxon>
        <taxon>Unidentata</taxon>
        <taxon>Episquamata</taxon>
        <taxon>Toxicofera</taxon>
        <taxon>Iguania</taxon>
        <taxon>Acrodonta</taxon>
        <taxon>Agamidae</taxon>
        <taxon>Agaminae</taxon>
        <taxon>Phrynocephalus</taxon>
    </lineage>
</organism>
<name>A0A9Q0XX64_9SAUR</name>
<dbReference type="OrthoDB" id="6744471at2759"/>
<feature type="non-terminal residue" evidence="1">
    <location>
        <position position="1"/>
    </location>
</feature>
<accession>A0A9Q0XX64</accession>